<protein>
    <submittedName>
        <fullName evidence="1">Ribosomal protein L22 like 1</fullName>
    </submittedName>
</protein>
<dbReference type="InterPro" id="IPR038526">
    <property type="entry name" value="Ribosomal_eL22_sf"/>
</dbReference>
<reference evidence="1" key="2">
    <citation type="submission" date="2025-08" db="UniProtKB">
        <authorList>
            <consortium name="Ensembl"/>
        </authorList>
    </citation>
    <scope>IDENTIFICATION</scope>
</reference>
<reference evidence="1 2" key="1">
    <citation type="journal article" date="2011" name="Proc. Natl. Acad. Sci. U.S.A.">
        <title>Genetic diversity and population structure of the endangered marsupial Sarcophilus harrisii (Tasmanian devil).</title>
        <authorList>
            <person name="Miller W."/>
            <person name="Hayes V.M."/>
            <person name="Ratan A."/>
            <person name="Petersen D.C."/>
            <person name="Wittekindt N.E."/>
            <person name="Miller J."/>
            <person name="Walenz B."/>
            <person name="Knight J."/>
            <person name="Qi J."/>
            <person name="Zhao F."/>
            <person name="Wang Q."/>
            <person name="Bedoya-Reina O.C."/>
            <person name="Katiyar N."/>
            <person name="Tomsho L.P."/>
            <person name="Kasson L.M."/>
            <person name="Hardie R.A."/>
            <person name="Woodbridge P."/>
            <person name="Tindall E.A."/>
            <person name="Bertelsen M.F."/>
            <person name="Dixon D."/>
            <person name="Pyecroft S."/>
            <person name="Helgen K.M."/>
            <person name="Lesk A.M."/>
            <person name="Pringle T.H."/>
            <person name="Patterson N."/>
            <person name="Zhang Y."/>
            <person name="Kreiss A."/>
            <person name="Woods G.M."/>
            <person name="Jones M.E."/>
            <person name="Schuster S.C."/>
        </authorList>
    </citation>
    <scope>NUCLEOTIDE SEQUENCE [LARGE SCALE GENOMIC DNA]</scope>
</reference>
<keyword evidence="2" id="KW-1185">Reference proteome</keyword>
<dbReference type="Proteomes" id="UP000007648">
    <property type="component" value="Unassembled WGS sequence"/>
</dbReference>
<dbReference type="Ensembl" id="ENSSHAT00000027876.1">
    <property type="protein sequence ID" value="ENSSHAP00000040323.1"/>
    <property type="gene ID" value="ENSSHAG00000012876.2"/>
</dbReference>
<name>A0A7N4PQ28_SARHA</name>
<evidence type="ECO:0000313" key="2">
    <source>
        <dbReference type="Proteomes" id="UP000007648"/>
    </source>
</evidence>
<reference evidence="1" key="3">
    <citation type="submission" date="2025-09" db="UniProtKB">
        <authorList>
            <consortium name="Ensembl"/>
        </authorList>
    </citation>
    <scope>IDENTIFICATION</scope>
</reference>
<dbReference type="Gene3D" id="3.30.1360.210">
    <property type="match status" value="1"/>
</dbReference>
<organism evidence="1 2">
    <name type="scientific">Sarcophilus harrisii</name>
    <name type="common">Tasmanian devil</name>
    <name type="synonym">Sarcophilus laniarius</name>
    <dbReference type="NCBI Taxonomy" id="9305"/>
    <lineage>
        <taxon>Eukaryota</taxon>
        <taxon>Metazoa</taxon>
        <taxon>Chordata</taxon>
        <taxon>Craniata</taxon>
        <taxon>Vertebrata</taxon>
        <taxon>Euteleostomi</taxon>
        <taxon>Mammalia</taxon>
        <taxon>Metatheria</taxon>
        <taxon>Dasyuromorphia</taxon>
        <taxon>Dasyuridae</taxon>
        <taxon>Sarcophilus</taxon>
    </lineage>
</organism>
<dbReference type="AlphaFoldDB" id="A0A7N4PQ28"/>
<proteinExistence type="predicted"/>
<sequence length="110" mass="12733">QFLRGQHYSRCIDEGGNKHVLLLLGSQSLCQPIYDDLIWCSPPPWEVRVPLQPKDKKAKRSTWKFNLDLTHPVEDGIFDSGNFGTFPREYLGLPSLVLYFFCIFQNRSNS</sequence>
<accession>A0A7N4PQ28</accession>
<gene>
    <name evidence="1" type="primary">RPL22L1</name>
</gene>
<dbReference type="GeneTree" id="ENSGT00940000154509"/>
<evidence type="ECO:0000313" key="1">
    <source>
        <dbReference type="Ensembl" id="ENSSHAP00000040323.1"/>
    </source>
</evidence>